<reference evidence="2" key="1">
    <citation type="submission" date="2020-10" db="EMBL/GenBank/DDBJ databases">
        <authorList>
            <person name="Muller C M."/>
        </authorList>
    </citation>
    <scope>NUCLEOTIDE SEQUENCE</scope>
    <source>
        <strain evidence="2">THUN-12</strain>
    </source>
</reference>
<sequence>MNIFSFISFVAFLSNLLPAFAEQNYKCDKLVLDGRHIQNSLDYAHGYQMANKNEYDEYHDDELFAIGTYKARYITKKVNIPFDITVGVTIHKVILWVKATGGGRNIECKRTNSPADQYTEVFPSG</sequence>
<dbReference type="Proteomes" id="UP000683417">
    <property type="component" value="Unassembled WGS sequence"/>
</dbReference>
<evidence type="ECO:0000313" key="2">
    <source>
        <dbReference type="EMBL" id="CAD6502448.1"/>
    </source>
</evidence>
<evidence type="ECO:0000313" key="3">
    <source>
        <dbReference type="Proteomes" id="UP000683417"/>
    </source>
</evidence>
<organism evidence="2 3">
    <name type="scientific">Blumeria graminis f. sp. triticale</name>
    <dbReference type="NCBI Taxonomy" id="1689686"/>
    <lineage>
        <taxon>Eukaryota</taxon>
        <taxon>Fungi</taxon>
        <taxon>Dikarya</taxon>
        <taxon>Ascomycota</taxon>
        <taxon>Pezizomycotina</taxon>
        <taxon>Leotiomycetes</taxon>
        <taxon>Erysiphales</taxon>
        <taxon>Erysiphaceae</taxon>
        <taxon>Blumeria</taxon>
    </lineage>
</organism>
<accession>A0A9W4GF60</accession>
<evidence type="ECO:0000256" key="1">
    <source>
        <dbReference type="SAM" id="SignalP"/>
    </source>
</evidence>
<gene>
    <name evidence="2" type="ORF">BGTH12_LOCUS3806</name>
</gene>
<feature type="signal peptide" evidence="1">
    <location>
        <begin position="1"/>
        <end position="21"/>
    </location>
</feature>
<name>A0A9W4GF60_BLUGR</name>
<feature type="chain" id="PRO_5040872917" evidence="1">
    <location>
        <begin position="22"/>
        <end position="125"/>
    </location>
</feature>
<dbReference type="EMBL" id="CAJHIT010000006">
    <property type="protein sequence ID" value="CAD6502448.1"/>
    <property type="molecule type" value="Genomic_DNA"/>
</dbReference>
<protein>
    <submittedName>
        <fullName evidence="2">BgTH12-05040</fullName>
    </submittedName>
</protein>
<proteinExistence type="predicted"/>
<keyword evidence="1" id="KW-0732">Signal</keyword>
<comment type="caution">
    <text evidence="2">The sequence shown here is derived from an EMBL/GenBank/DDBJ whole genome shotgun (WGS) entry which is preliminary data.</text>
</comment>
<dbReference type="AlphaFoldDB" id="A0A9W4GF60"/>